<keyword evidence="6" id="KW-1185">Reference proteome</keyword>
<dbReference type="Gene3D" id="1.10.860.10">
    <property type="entry name" value="DNAb Helicase, Chain A"/>
    <property type="match status" value="1"/>
</dbReference>
<evidence type="ECO:0000313" key="6">
    <source>
        <dbReference type="Proteomes" id="UP000593994"/>
    </source>
</evidence>
<dbReference type="RefSeq" id="WP_194370223.1">
    <property type="nucleotide sequence ID" value="NZ_CP054492.1"/>
</dbReference>
<dbReference type="GO" id="GO:0005524">
    <property type="term" value="F:ATP binding"/>
    <property type="evidence" value="ECO:0007669"/>
    <property type="project" value="InterPro"/>
</dbReference>
<dbReference type="GO" id="GO:0003678">
    <property type="term" value="F:DNA helicase activity"/>
    <property type="evidence" value="ECO:0007669"/>
    <property type="project" value="InterPro"/>
</dbReference>
<dbReference type="EMBL" id="CP054492">
    <property type="protein sequence ID" value="QOY52306.1"/>
    <property type="molecule type" value="Genomic_DNA"/>
</dbReference>
<keyword evidence="2" id="KW-0235">DNA replication</keyword>
<dbReference type="GO" id="GO:1990077">
    <property type="term" value="C:primosome complex"/>
    <property type="evidence" value="ECO:0007669"/>
    <property type="project" value="UniProtKB-KW"/>
</dbReference>
<evidence type="ECO:0000256" key="3">
    <source>
        <dbReference type="ARBA" id="ARBA00023125"/>
    </source>
</evidence>
<dbReference type="Gene3D" id="3.40.50.300">
    <property type="entry name" value="P-loop containing nucleotide triphosphate hydrolases"/>
    <property type="match status" value="1"/>
</dbReference>
<dbReference type="Pfam" id="PF13481">
    <property type="entry name" value="AAA_25"/>
    <property type="match status" value="1"/>
</dbReference>
<evidence type="ECO:0000256" key="1">
    <source>
        <dbReference type="ARBA" id="ARBA00022515"/>
    </source>
</evidence>
<dbReference type="InterPro" id="IPR027417">
    <property type="entry name" value="P-loop_NTPase"/>
</dbReference>
<dbReference type="Pfam" id="PF00772">
    <property type="entry name" value="DnaB"/>
    <property type="match status" value="1"/>
</dbReference>
<dbReference type="Proteomes" id="UP000593994">
    <property type="component" value="Chromosome"/>
</dbReference>
<dbReference type="InterPro" id="IPR007693">
    <property type="entry name" value="DNA_helicase_DnaB-like_N"/>
</dbReference>
<evidence type="ECO:0000256" key="2">
    <source>
        <dbReference type="ARBA" id="ARBA00022705"/>
    </source>
</evidence>
<gene>
    <name evidence="5" type="ORF">HUE88_01020</name>
</gene>
<evidence type="ECO:0000313" key="5">
    <source>
        <dbReference type="EMBL" id="QOY52306.1"/>
    </source>
</evidence>
<dbReference type="SUPFAM" id="SSF48024">
    <property type="entry name" value="N-terminal domain of DnaB helicase"/>
    <property type="match status" value="1"/>
</dbReference>
<dbReference type="InterPro" id="IPR016136">
    <property type="entry name" value="DNA_helicase_N/primase_C"/>
</dbReference>
<feature type="domain" description="DNA helicase DnaB-like N-terminal" evidence="4">
    <location>
        <begin position="3"/>
        <end position="62"/>
    </location>
</feature>
<dbReference type="GO" id="GO:0003677">
    <property type="term" value="F:DNA binding"/>
    <property type="evidence" value="ECO:0007669"/>
    <property type="project" value="UniProtKB-KW"/>
</dbReference>
<sequence>MSHINNESTVLNSILNDNSLMENIDLTVNDFTVKENKEMFTNMKAQYDEDGYIELKELLVDLDPKYMDDYQDKIESNSVSDITRYVHRMKEITKKQAIEKALKKYSTIDKDINSSQVIEELGSLVSELEKESNEGTFSLDIQNLSDVIIEQPAFYLTDFLPLQKNEINLISAGGGVGKSYLGILLLSKLKKEYEGINIFSWFSEDTAGFVKNRGIELKAIYNNEIDINFDLAGKGHAMGFVDKGRNGNLQASKFFEFFKKQLVSYDVILLDPLIQFMGNIDENNNGEVRYFFNLLNTWAEEESKTFIIIHHHNKGSNDANGNKTTSVRGASAIIDAVRVHYSISAIDPRIKPIKDSKGKAVKVEQKMSKIYRYCKVEKANHFDPGDGVFEIKIFAPKSEDNQPIVSKELVAPVEVNNNTAVYDCDEIPF</sequence>
<accession>A0A7S7LVN4</accession>
<dbReference type="SUPFAM" id="SSF52540">
    <property type="entry name" value="P-loop containing nucleoside triphosphate hydrolases"/>
    <property type="match status" value="1"/>
</dbReference>
<protein>
    <submittedName>
        <fullName evidence="5">AAA family ATPase</fullName>
    </submittedName>
</protein>
<organism evidence="5 6">
    <name type="scientific">Candidatus Sulfurimonas baltica</name>
    <dbReference type="NCBI Taxonomy" id="2740404"/>
    <lineage>
        <taxon>Bacteria</taxon>
        <taxon>Pseudomonadati</taxon>
        <taxon>Campylobacterota</taxon>
        <taxon>Epsilonproteobacteria</taxon>
        <taxon>Campylobacterales</taxon>
        <taxon>Sulfurimonadaceae</taxon>
        <taxon>Sulfurimonas</taxon>
    </lineage>
</organism>
<name>A0A7S7LVN4_9BACT</name>
<dbReference type="AlphaFoldDB" id="A0A7S7LVN4"/>
<dbReference type="KEGG" id="sbal:HUE88_01020"/>
<keyword evidence="1" id="KW-0639">Primosome</keyword>
<reference evidence="5 6" key="1">
    <citation type="submission" date="2020-05" db="EMBL/GenBank/DDBJ databases">
        <title>Sulfurimonas marisnigri, sp. nov., and Sulfurimonas baltica, sp. nov., manganese oxide reducing chemolithoautotrophs of the class Epsilonproteobacteria isolated from the pelagic redoxclines of the Black and Baltic Seas and emended description of the genus Sulfurimonas.</title>
        <authorList>
            <person name="Henkel J.V."/>
            <person name="Laudan C."/>
            <person name="Werner J."/>
            <person name="Neu T."/>
            <person name="Plewe S."/>
            <person name="Sproer C."/>
            <person name="Bunk B."/>
            <person name="Schulz-Vogt H.N."/>
        </authorList>
    </citation>
    <scope>NUCLEOTIDE SEQUENCE [LARGE SCALE GENOMIC DNA]</scope>
    <source>
        <strain evidence="5 6">GD2</strain>
    </source>
</reference>
<keyword evidence="3" id="KW-0238">DNA-binding</keyword>
<dbReference type="GO" id="GO:0006269">
    <property type="term" value="P:DNA replication, synthesis of primer"/>
    <property type="evidence" value="ECO:0007669"/>
    <property type="project" value="UniProtKB-KW"/>
</dbReference>
<proteinExistence type="predicted"/>
<evidence type="ECO:0000259" key="4">
    <source>
        <dbReference type="Pfam" id="PF00772"/>
    </source>
</evidence>
<dbReference type="InterPro" id="IPR036185">
    <property type="entry name" value="DNA_heli_DnaB-like_N_sf"/>
</dbReference>